<dbReference type="PANTHER" id="PTHR34135:SF2">
    <property type="entry name" value="LYSOZYME"/>
    <property type="match status" value="1"/>
</dbReference>
<keyword evidence="4" id="KW-0732">Signal</keyword>
<dbReference type="Pfam" id="PF01183">
    <property type="entry name" value="Glyco_hydro_25"/>
    <property type="match status" value="1"/>
</dbReference>
<sequence>MRISRLSAFVALALLAACGDRSVSSIPAAPDGALFAPQFSDSRPADFAAPTPARFAVHGIDVARFQSGIDWNVAQRSGVNFAFIKATEGGDLLDKEFDNHWRGAGQAGVTRGAYHFYYFCTSPEDQARWFIRNVPRTAGMLPPVLDMEWNPFSPTCATVRPPAHEVRDQMRRWIAIIEKHYGQRPIIYTAPDFYRQNGLDQFKGYDMWLRATAKTPAEVYPGANWAFWQYTATGGVAGIRGDVDLNAYSGTGAQWKAWLARRAVR</sequence>
<organism evidence="5 6">
    <name type="scientific">Sulfitobacter brevis</name>
    <dbReference type="NCBI Taxonomy" id="74348"/>
    <lineage>
        <taxon>Bacteria</taxon>
        <taxon>Pseudomonadati</taxon>
        <taxon>Pseudomonadota</taxon>
        <taxon>Alphaproteobacteria</taxon>
        <taxon>Rhodobacterales</taxon>
        <taxon>Roseobacteraceae</taxon>
        <taxon>Sulfitobacter</taxon>
    </lineage>
</organism>
<dbReference type="GO" id="GO:0009253">
    <property type="term" value="P:peptidoglycan catabolic process"/>
    <property type="evidence" value="ECO:0007669"/>
    <property type="project" value="InterPro"/>
</dbReference>
<keyword evidence="6" id="KW-1185">Reference proteome</keyword>
<dbReference type="CDD" id="cd06413">
    <property type="entry name" value="GH25_muramidase_1"/>
    <property type="match status" value="1"/>
</dbReference>
<dbReference type="OrthoDB" id="9798192at2"/>
<evidence type="ECO:0000313" key="6">
    <source>
        <dbReference type="Proteomes" id="UP000198977"/>
    </source>
</evidence>
<dbReference type="GO" id="GO:0016052">
    <property type="term" value="P:carbohydrate catabolic process"/>
    <property type="evidence" value="ECO:0007669"/>
    <property type="project" value="TreeGrafter"/>
</dbReference>
<dbReference type="GO" id="GO:0016998">
    <property type="term" value="P:cell wall macromolecule catabolic process"/>
    <property type="evidence" value="ECO:0007669"/>
    <property type="project" value="InterPro"/>
</dbReference>
<dbReference type="PANTHER" id="PTHR34135">
    <property type="entry name" value="LYSOZYME"/>
    <property type="match status" value="1"/>
</dbReference>
<accession>A0A1I2FJR0</accession>
<evidence type="ECO:0000256" key="4">
    <source>
        <dbReference type="SAM" id="SignalP"/>
    </source>
</evidence>
<evidence type="ECO:0000256" key="2">
    <source>
        <dbReference type="ARBA" id="ARBA00022801"/>
    </source>
</evidence>
<comment type="similarity">
    <text evidence="1">Belongs to the glycosyl hydrolase 25 family.</text>
</comment>
<gene>
    <name evidence="5" type="ORF">SAMN04488523_11620</name>
</gene>
<dbReference type="InterPro" id="IPR017853">
    <property type="entry name" value="GH"/>
</dbReference>
<keyword evidence="3" id="KW-0326">Glycosidase</keyword>
<feature type="signal peptide" evidence="4">
    <location>
        <begin position="1"/>
        <end position="16"/>
    </location>
</feature>
<dbReference type="GO" id="GO:0003796">
    <property type="term" value="F:lysozyme activity"/>
    <property type="evidence" value="ECO:0007669"/>
    <property type="project" value="InterPro"/>
</dbReference>
<evidence type="ECO:0000256" key="3">
    <source>
        <dbReference type="ARBA" id="ARBA00023295"/>
    </source>
</evidence>
<dbReference type="PROSITE" id="PS51257">
    <property type="entry name" value="PROKAR_LIPOPROTEIN"/>
    <property type="match status" value="1"/>
</dbReference>
<protein>
    <submittedName>
        <fullName evidence="5">Lysozyme</fullName>
    </submittedName>
</protein>
<dbReference type="InterPro" id="IPR018077">
    <property type="entry name" value="Glyco_hydro_fam25_subgr"/>
</dbReference>
<evidence type="ECO:0000256" key="1">
    <source>
        <dbReference type="ARBA" id="ARBA00010646"/>
    </source>
</evidence>
<name>A0A1I2FJR0_9RHOB</name>
<dbReference type="Proteomes" id="UP000198977">
    <property type="component" value="Unassembled WGS sequence"/>
</dbReference>
<dbReference type="EMBL" id="FOMW01000016">
    <property type="protein sequence ID" value="SFF05243.1"/>
    <property type="molecule type" value="Genomic_DNA"/>
</dbReference>
<dbReference type="InterPro" id="IPR002053">
    <property type="entry name" value="Glyco_hydro_25"/>
</dbReference>
<dbReference type="SUPFAM" id="SSF51445">
    <property type="entry name" value="(Trans)glycosidases"/>
    <property type="match status" value="1"/>
</dbReference>
<keyword evidence="2" id="KW-0378">Hydrolase</keyword>
<dbReference type="PROSITE" id="PS51904">
    <property type="entry name" value="GLYCOSYL_HYDROL_F25_2"/>
    <property type="match status" value="1"/>
</dbReference>
<dbReference type="STRING" id="74348.SAMN04488523_11620"/>
<reference evidence="5 6" key="1">
    <citation type="submission" date="2016-10" db="EMBL/GenBank/DDBJ databases">
        <authorList>
            <person name="de Groot N.N."/>
        </authorList>
    </citation>
    <scope>NUCLEOTIDE SEQUENCE [LARGE SCALE GENOMIC DNA]</scope>
    <source>
        <strain evidence="5 6">DSM 11443</strain>
    </source>
</reference>
<dbReference type="SMART" id="SM00641">
    <property type="entry name" value="Glyco_25"/>
    <property type="match status" value="1"/>
</dbReference>
<proteinExistence type="inferred from homology"/>
<dbReference type="Gene3D" id="3.20.20.80">
    <property type="entry name" value="Glycosidases"/>
    <property type="match status" value="1"/>
</dbReference>
<dbReference type="AlphaFoldDB" id="A0A1I2FJR0"/>
<evidence type="ECO:0000313" key="5">
    <source>
        <dbReference type="EMBL" id="SFF05243.1"/>
    </source>
</evidence>
<dbReference type="RefSeq" id="WP_093925136.1">
    <property type="nucleotide sequence ID" value="NZ_FOMW01000016.1"/>
</dbReference>
<feature type="chain" id="PRO_5011675786" evidence="4">
    <location>
        <begin position="17"/>
        <end position="265"/>
    </location>
</feature>